<evidence type="ECO:0000256" key="1">
    <source>
        <dbReference type="SAM" id="SignalP"/>
    </source>
</evidence>
<dbReference type="Gene3D" id="2.40.160.20">
    <property type="match status" value="1"/>
</dbReference>
<feature type="signal peptide" evidence="1">
    <location>
        <begin position="1"/>
        <end position="23"/>
    </location>
</feature>
<reference evidence="3 4" key="1">
    <citation type="journal article" date="2016" name="Int. J. Syst. Evol. Microbiol.">
        <title>Pontibacter aydingkolensis sp. nov., isolated from soil of a salt lake.</title>
        <authorList>
            <person name="Osman G."/>
            <person name="Zhang T."/>
            <person name="Lou K."/>
            <person name="Gao Y."/>
            <person name="Chang W."/>
            <person name="Lin Q."/>
            <person name="Yang H.M."/>
            <person name="Huo X.D."/>
            <person name="Wang N."/>
        </authorList>
    </citation>
    <scope>NUCLEOTIDE SEQUENCE [LARGE SCALE GENOMIC DNA]</scope>
    <source>
        <strain evidence="3 4">KACC 19255</strain>
    </source>
</reference>
<gene>
    <name evidence="3" type="ORF">K0O23_08740</name>
</gene>
<dbReference type="Proteomes" id="UP000813018">
    <property type="component" value="Unassembled WGS sequence"/>
</dbReference>
<proteinExistence type="predicted"/>
<sequence length="387" mass="43563">MKQTLQAAFLLFVFILTSSAVQAQSNTTPAYLITAKSDTLQGILLKEKNMSESINFKQTGSEDFQRYPAKDIRGYSTSNSIFYESKEVKVGKEDRVVLLRVIVDGPVKLYSGSGLIDGVEFYIQKPDSPVTQLYQGYYKGTISSVTSDCDAFQVSSENLPKYTATSLSDYVRKYSACKYSGNESKVYLNHSRVGVSYGIRAAMLTSSLQFDSKLSETSDDFNTNNNLSAGIFLNFHMAGNKWSIQPEISYTQYSFESVYEYQHPVAIDYTNTFTYKTTQLQVPLLLKYTFGENRMRPFVNAGPSINFLISNDIQRTTTNEIGQTWTKSYDDANRSVGYLGGAGLQYTLNDKRAVLLELRYSRDIYNNEIYNMRAVISGYHLSAAITL</sequence>
<evidence type="ECO:0000313" key="3">
    <source>
        <dbReference type="EMBL" id="MBW7467155.1"/>
    </source>
</evidence>
<dbReference type="InterPro" id="IPR011250">
    <property type="entry name" value="OMP/PagP_B-barrel"/>
</dbReference>
<comment type="caution">
    <text evidence="3">The sequence shown here is derived from an EMBL/GenBank/DDBJ whole genome shotgun (WGS) entry which is preliminary data.</text>
</comment>
<keyword evidence="4" id="KW-1185">Reference proteome</keyword>
<feature type="chain" id="PRO_5046622642" evidence="1">
    <location>
        <begin position="24"/>
        <end position="387"/>
    </location>
</feature>
<keyword evidence="1" id="KW-0732">Signal</keyword>
<evidence type="ECO:0000313" key="4">
    <source>
        <dbReference type="Proteomes" id="UP000813018"/>
    </source>
</evidence>
<feature type="domain" description="Outer membrane protein beta-barrel" evidence="2">
    <location>
        <begin position="191"/>
        <end position="362"/>
    </location>
</feature>
<dbReference type="InterPro" id="IPR025665">
    <property type="entry name" value="Beta-barrel_OMP_2"/>
</dbReference>
<dbReference type="Pfam" id="PF13568">
    <property type="entry name" value="OMP_b-brl_2"/>
    <property type="match status" value="1"/>
</dbReference>
<organism evidence="3 4">
    <name type="scientific">Pontibacter aydingkolensis</name>
    <dbReference type="NCBI Taxonomy" id="1911536"/>
    <lineage>
        <taxon>Bacteria</taxon>
        <taxon>Pseudomonadati</taxon>
        <taxon>Bacteroidota</taxon>
        <taxon>Cytophagia</taxon>
        <taxon>Cytophagales</taxon>
        <taxon>Hymenobacteraceae</taxon>
        <taxon>Pontibacter</taxon>
    </lineage>
</organism>
<dbReference type="EMBL" id="JAHYXK010000005">
    <property type="protein sequence ID" value="MBW7467155.1"/>
    <property type="molecule type" value="Genomic_DNA"/>
</dbReference>
<evidence type="ECO:0000259" key="2">
    <source>
        <dbReference type="Pfam" id="PF13568"/>
    </source>
</evidence>
<protein>
    <submittedName>
        <fullName evidence="3">PorT family protein</fullName>
    </submittedName>
</protein>
<accession>A0ABS7CTG9</accession>
<dbReference type="SUPFAM" id="SSF56925">
    <property type="entry name" value="OMPA-like"/>
    <property type="match status" value="1"/>
</dbReference>
<dbReference type="RefSeq" id="WP_219877032.1">
    <property type="nucleotide sequence ID" value="NZ_JAHYXK010000005.1"/>
</dbReference>
<name>A0ABS7CTG9_9BACT</name>